<proteinExistence type="predicted"/>
<dbReference type="InterPro" id="IPR023365">
    <property type="entry name" value="Sortase_dom-sf"/>
</dbReference>
<dbReference type="Pfam" id="PF04203">
    <property type="entry name" value="Sortase"/>
    <property type="match status" value="1"/>
</dbReference>
<dbReference type="Proteomes" id="UP001596119">
    <property type="component" value="Unassembled WGS sequence"/>
</dbReference>
<evidence type="ECO:0000313" key="2">
    <source>
        <dbReference type="EMBL" id="MFC5946781.1"/>
    </source>
</evidence>
<sequence length="237" mass="23418">MARTRAPGPVEGRVARGVAALFALVAGLALLTGTGVARALRAAPAPVPPPAGPVVPGPVAVPAGDPGAAAPAAAEPVGLTVDRAGRVLLAGPVRPVGVDATGAMGVPAEVATVGWYRFGPAPGAGTGSAVLAGHVDDREQGPGAFHDLAGLTPGDVVTVHRSAAPAVRYEVREVRAVDKQALPAGELFARDGPPRLTLVTCGGPFDRGTRSYRDNVVVTAAPLDPLPAPPAQPAGTS</sequence>
<gene>
    <name evidence="2" type="ORF">ACFQH9_00635</name>
</gene>
<protein>
    <submittedName>
        <fullName evidence="2">Class F sortase</fullName>
    </submittedName>
</protein>
<accession>A0ABW1I298</accession>
<keyword evidence="3" id="KW-1185">Reference proteome</keyword>
<dbReference type="Gene3D" id="2.40.260.10">
    <property type="entry name" value="Sortase"/>
    <property type="match status" value="1"/>
</dbReference>
<dbReference type="RefSeq" id="WP_379563001.1">
    <property type="nucleotide sequence ID" value="NZ_JBHSQK010000002.1"/>
</dbReference>
<dbReference type="CDD" id="cd05829">
    <property type="entry name" value="Sortase_F"/>
    <property type="match status" value="1"/>
</dbReference>
<keyword evidence="1" id="KW-0378">Hydrolase</keyword>
<organism evidence="2 3">
    <name type="scientific">Pseudonocardia lutea</name>
    <dbReference type="NCBI Taxonomy" id="2172015"/>
    <lineage>
        <taxon>Bacteria</taxon>
        <taxon>Bacillati</taxon>
        <taxon>Actinomycetota</taxon>
        <taxon>Actinomycetes</taxon>
        <taxon>Pseudonocardiales</taxon>
        <taxon>Pseudonocardiaceae</taxon>
        <taxon>Pseudonocardia</taxon>
    </lineage>
</organism>
<dbReference type="SUPFAM" id="SSF63817">
    <property type="entry name" value="Sortase"/>
    <property type="match status" value="1"/>
</dbReference>
<reference evidence="3" key="1">
    <citation type="journal article" date="2019" name="Int. J. Syst. Evol. Microbiol.">
        <title>The Global Catalogue of Microorganisms (GCM) 10K type strain sequencing project: providing services to taxonomists for standard genome sequencing and annotation.</title>
        <authorList>
            <consortium name="The Broad Institute Genomics Platform"/>
            <consortium name="The Broad Institute Genome Sequencing Center for Infectious Disease"/>
            <person name="Wu L."/>
            <person name="Ma J."/>
        </authorList>
    </citation>
    <scope>NUCLEOTIDE SEQUENCE [LARGE SCALE GENOMIC DNA]</scope>
    <source>
        <strain evidence="3">CGMCC 4.7397</strain>
    </source>
</reference>
<dbReference type="EMBL" id="JBHSQK010000002">
    <property type="protein sequence ID" value="MFC5946781.1"/>
    <property type="molecule type" value="Genomic_DNA"/>
</dbReference>
<dbReference type="InterPro" id="IPR042001">
    <property type="entry name" value="Sortase_F"/>
</dbReference>
<name>A0ABW1I298_9PSEU</name>
<comment type="caution">
    <text evidence="2">The sequence shown here is derived from an EMBL/GenBank/DDBJ whole genome shotgun (WGS) entry which is preliminary data.</text>
</comment>
<dbReference type="InterPro" id="IPR005754">
    <property type="entry name" value="Sortase"/>
</dbReference>
<evidence type="ECO:0000313" key="3">
    <source>
        <dbReference type="Proteomes" id="UP001596119"/>
    </source>
</evidence>
<evidence type="ECO:0000256" key="1">
    <source>
        <dbReference type="ARBA" id="ARBA00022801"/>
    </source>
</evidence>